<feature type="non-terminal residue" evidence="3">
    <location>
        <position position="1466"/>
    </location>
</feature>
<proteinExistence type="predicted"/>
<feature type="chain" id="PRO_5035937067" evidence="2">
    <location>
        <begin position="20"/>
        <end position="1466"/>
    </location>
</feature>
<evidence type="ECO:0000313" key="3">
    <source>
        <dbReference type="EMBL" id="KAF8569995.1"/>
    </source>
</evidence>
<feature type="transmembrane region" description="Helical" evidence="1">
    <location>
        <begin position="1146"/>
        <end position="1166"/>
    </location>
</feature>
<evidence type="ECO:0000256" key="1">
    <source>
        <dbReference type="SAM" id="Phobius"/>
    </source>
</evidence>
<dbReference type="EMBL" id="JTDF01001455">
    <property type="protein sequence ID" value="KAF8569995.1"/>
    <property type="molecule type" value="Genomic_DNA"/>
</dbReference>
<feature type="transmembrane region" description="Helical" evidence="1">
    <location>
        <begin position="565"/>
        <end position="591"/>
    </location>
</feature>
<feature type="transmembrane region" description="Helical" evidence="1">
    <location>
        <begin position="978"/>
        <end position="1001"/>
    </location>
</feature>
<keyword evidence="1" id="KW-1133">Transmembrane helix</keyword>
<comment type="caution">
    <text evidence="3">The sequence shown here is derived from an EMBL/GenBank/DDBJ whole genome shotgun (WGS) entry which is preliminary data.</text>
</comment>
<keyword evidence="4" id="KW-1185">Reference proteome</keyword>
<dbReference type="OrthoDB" id="6259481at2759"/>
<gene>
    <name evidence="3" type="ORF">P879_00500</name>
</gene>
<keyword evidence="2" id="KW-0732">Signal</keyword>
<reference evidence="3 4" key="1">
    <citation type="submission" date="2019-07" db="EMBL/GenBank/DDBJ databases">
        <title>Annotation for the trematode Paragonimus westermani.</title>
        <authorList>
            <person name="Choi Y.-J."/>
        </authorList>
    </citation>
    <scope>NUCLEOTIDE SEQUENCE [LARGE SCALE GENOMIC DNA]</scope>
    <source>
        <strain evidence="3">180907_Pwestermani</strain>
    </source>
</reference>
<dbReference type="Proteomes" id="UP000699462">
    <property type="component" value="Unassembled WGS sequence"/>
</dbReference>
<accession>A0A8T0DPW5</accession>
<evidence type="ECO:0000313" key="4">
    <source>
        <dbReference type="Proteomes" id="UP000699462"/>
    </source>
</evidence>
<name>A0A8T0DPW5_9TREM</name>
<keyword evidence="1" id="KW-0812">Transmembrane</keyword>
<sequence length="1466" mass="168993">KTFPFSDFVFFSIASPCCGVDCYLSPSCLDYFSASCQAHTINHPETEEVCLQGKTLKFTLNPEFDFENDSYMCHLRYNPPSPLYTVRSWLSIKNTWQTGEISFEIDSRNKWLTVPDKLFSRWYSERSLNMTELQTALQTDGRVLIWDQNIQIIYESKVQIWEDAVVKQDGNSGHLKLFKLKTSSEFNLQPPEIQRHREDKYLTVQFEKPFLHNTESWGNQSCQINISHFHKSQPIYREDGGVSVSLAAPIEKDSDGAFRYKFNDSSKSTIVQLSKNMEKRSSLLRSALCDYNLPVTHRNPERTSHVHPETGRSGKLINRSGMELNVTSKFLHVRQSENACEQVETWEITIVGWITKAPTYVHLLIESQYIPGEQYTVRKTTRDFLFEEDILLLPDDVPSKVDTVNQKDQIHTFFRLQFDLQKWLNADLPVNSTTLLFIHLHDCFKVYRLYTLLSHHHFNHKIIRTNKIEVTSAFQSKLPKMWKPHRIYIPFLIVCVVVGALYLLLLLVYTIVRTHSNVSKRKLFGPTSRPSKITVSASVSSSTSLLPVFLHQDQFAEPLTTLRKFFIMLYLCFRVFYTFLFTISVGLSLVLSLESNAARQFTAAVYQFGLRHSVTTSVNAKYSGLPSNLAGFIVKYEELDPHWQAAKPWMIEAARMEDFAQSELLRQVQAITNQIVDCGEQYRLTNVQIADKIQEANVQSKEWMDPQRDKITLRSLTDRSDRIQSHAAEASSSKHVHNQTWITNPMDLQFLTLDRTAWRLLEESKWLPYLDLIDEYLRKIRDDLDTKVIDHWAPFDRMLTNLLANNWVAPARRAINATWSRMTNSPTGQSVFFGSSDPLYYEEHSNRMPYGTVDSQQMKEGMALKLASFLGVPQPEHSRFTGARIWNSFSRLVPGLPTRFHYDIGRSNPTEVDRSYRTNPKTYYIDRRYMLSNEDWQYVSGGYLNNAHNNAYRQLRAQNKHFLFSRPSVRFESSNTSYGFFLSLTQVRLLLLMLDGIIVLARCYQTYQFMQTVWFGRVKRMTVNDLHGSQHFNHVTDGVSHLMRNKTELTTQPEETGTSQFEFSRILRSPKYTLDAQQPSDRLNSIPGSLVVSKRDESQFGAAFHNVHSDGQTTSPDLTMRSDEINSTMVGDGTSRLTACYCCLDAHYLLIIMGIGLLIIGLVLLWTTDRQVRPSWLVARTGGLSRIKALEECRLKTNVILRKLQPAYWNKVGIREARRRSTREFKRMEQFLLRFQHEKLQIQQLYLTELCTVDRELTERLTNSKVNRIRREAHSDSTAFNVSSVQAIRLPFSSSCVLFDSEMHLKKRVKNALKDHFFDTGSNHSKETINMPFCFFTPVVPATLEEDQSTRILRLLATKETSLTKGIKVSRSGQRNQTASPGSVEDEKLLDPLYASMTLGSLFSLLEACRRLILTSLTVIFAMGGLLACLHLGKLITQHTTPIRIRMIKIVTPYPAQMYKPVSSRT</sequence>
<organism evidence="3 4">
    <name type="scientific">Paragonimus westermani</name>
    <dbReference type="NCBI Taxonomy" id="34504"/>
    <lineage>
        <taxon>Eukaryota</taxon>
        <taxon>Metazoa</taxon>
        <taxon>Spiralia</taxon>
        <taxon>Lophotrochozoa</taxon>
        <taxon>Platyhelminthes</taxon>
        <taxon>Trematoda</taxon>
        <taxon>Digenea</taxon>
        <taxon>Plagiorchiida</taxon>
        <taxon>Troglotremata</taxon>
        <taxon>Troglotrematidae</taxon>
        <taxon>Paragonimus</taxon>
    </lineage>
</organism>
<feature type="signal peptide" evidence="2">
    <location>
        <begin position="1"/>
        <end position="19"/>
    </location>
</feature>
<feature type="transmembrane region" description="Helical" evidence="1">
    <location>
        <begin position="487"/>
        <end position="512"/>
    </location>
</feature>
<feature type="transmembrane region" description="Helical" evidence="1">
    <location>
        <begin position="1412"/>
        <end position="1433"/>
    </location>
</feature>
<keyword evidence="1" id="KW-0472">Membrane</keyword>
<evidence type="ECO:0000256" key="2">
    <source>
        <dbReference type="SAM" id="SignalP"/>
    </source>
</evidence>
<protein>
    <submittedName>
        <fullName evidence="3">Uncharacterized protein</fullName>
    </submittedName>
</protein>